<protein>
    <submittedName>
        <fullName evidence="3">Uncharacterized protein</fullName>
    </submittedName>
</protein>
<gene>
    <name evidence="3" type="ORF">FGO68_gene10803</name>
</gene>
<comment type="caution">
    <text evidence="3">The sequence shown here is derived from an EMBL/GenBank/DDBJ whole genome shotgun (WGS) entry which is preliminary data.</text>
</comment>
<keyword evidence="1" id="KW-0175">Coiled coil</keyword>
<feature type="compositionally biased region" description="Polar residues" evidence="2">
    <location>
        <begin position="397"/>
        <end position="407"/>
    </location>
</feature>
<evidence type="ECO:0000313" key="4">
    <source>
        <dbReference type="Proteomes" id="UP000785679"/>
    </source>
</evidence>
<organism evidence="3 4">
    <name type="scientific">Halteria grandinella</name>
    <dbReference type="NCBI Taxonomy" id="5974"/>
    <lineage>
        <taxon>Eukaryota</taxon>
        <taxon>Sar</taxon>
        <taxon>Alveolata</taxon>
        <taxon>Ciliophora</taxon>
        <taxon>Intramacronucleata</taxon>
        <taxon>Spirotrichea</taxon>
        <taxon>Stichotrichia</taxon>
        <taxon>Sporadotrichida</taxon>
        <taxon>Halteriidae</taxon>
        <taxon>Halteria</taxon>
    </lineage>
</organism>
<feature type="coiled-coil region" evidence="1">
    <location>
        <begin position="67"/>
        <end position="94"/>
    </location>
</feature>
<evidence type="ECO:0000256" key="1">
    <source>
        <dbReference type="SAM" id="Coils"/>
    </source>
</evidence>
<reference evidence="3" key="1">
    <citation type="submission" date="2019-06" db="EMBL/GenBank/DDBJ databases">
        <authorList>
            <person name="Zheng W."/>
        </authorList>
    </citation>
    <scope>NUCLEOTIDE SEQUENCE</scope>
    <source>
        <strain evidence="3">QDHG01</strain>
    </source>
</reference>
<dbReference type="Proteomes" id="UP000785679">
    <property type="component" value="Unassembled WGS sequence"/>
</dbReference>
<evidence type="ECO:0000313" key="3">
    <source>
        <dbReference type="EMBL" id="TNV73321.1"/>
    </source>
</evidence>
<sequence>MINTSKRNLKSLRQSGTQVKQASMPSQKESLNKTMSLKRDSSLLGKIQSIQHKKNATTVTESTRSCQEAIISENHRLREELEKARAEIVRLHSLLQQVSSPQFSTCSFEQGVFSPANSYRDTPLLGQTNTHTDVSVLQCSQNFCTGNGSLGFEAHNHYLNVVLNNSAEISPSFGPKTYQIDHQNLTPVCSIPSQSPAEDILAQAKGYLMQRHIGLFTPETKAQTQEKSRTKSTPIPFLTSPSPLMNQFDPISERQSHSENVSSSSIIVYDVSDYSLGYEKCTPKSNQEHFPRFILDSERSKDIRINDEEIQRRTWQNNLQKIKQKDKVFKELAIDSCLDKTSDFFNIHVPSFQRTTEAFSNTQMIPQMNESPYLKQNPVNKFLGNKTSQNRGREQTKSFSGTRTQPIPLSRMKPNRPQHQSVCKPFHYPEVPYPISYEHVKSPSKGYFNIQL</sequence>
<proteinExistence type="predicted"/>
<feature type="region of interest" description="Disordered" evidence="2">
    <location>
        <begin position="220"/>
        <end position="257"/>
    </location>
</feature>
<dbReference type="EMBL" id="RRYP01019231">
    <property type="protein sequence ID" value="TNV73321.1"/>
    <property type="molecule type" value="Genomic_DNA"/>
</dbReference>
<accession>A0A8J8NE22</accession>
<feature type="region of interest" description="Disordered" evidence="2">
    <location>
        <begin position="383"/>
        <end position="419"/>
    </location>
</feature>
<feature type="region of interest" description="Disordered" evidence="2">
    <location>
        <begin position="1"/>
        <end position="33"/>
    </location>
</feature>
<evidence type="ECO:0000256" key="2">
    <source>
        <dbReference type="SAM" id="MobiDB-lite"/>
    </source>
</evidence>
<keyword evidence="4" id="KW-1185">Reference proteome</keyword>
<name>A0A8J8NE22_HALGN</name>
<dbReference type="AlphaFoldDB" id="A0A8J8NE22"/>